<keyword evidence="6" id="KW-0811">Translocation</keyword>
<dbReference type="STRING" id="54915.ADS79_21620"/>
<proteinExistence type="predicted"/>
<organism evidence="9 10">
    <name type="scientific">Brevibacillus reuszeri</name>
    <dbReference type="NCBI Taxonomy" id="54915"/>
    <lineage>
        <taxon>Bacteria</taxon>
        <taxon>Bacillati</taxon>
        <taxon>Bacillota</taxon>
        <taxon>Bacilli</taxon>
        <taxon>Bacillales</taxon>
        <taxon>Paenibacillaceae</taxon>
        <taxon>Brevibacillus</taxon>
    </lineage>
</organism>
<reference evidence="8 11" key="3">
    <citation type="submission" date="2019-06" db="EMBL/GenBank/DDBJ databases">
        <title>Whole genome shotgun sequence of Brevibacillus reuszeri NBRC 15719.</title>
        <authorList>
            <person name="Hosoyama A."/>
            <person name="Uohara A."/>
            <person name="Ohji S."/>
            <person name="Ichikawa N."/>
        </authorList>
    </citation>
    <scope>NUCLEOTIDE SEQUENCE [LARGE SCALE GENOMIC DNA]</scope>
    <source>
        <strain evidence="8 11">NBRC 15719</strain>
    </source>
</reference>
<keyword evidence="2" id="KW-0813">Transport</keyword>
<keyword evidence="3" id="KW-0812">Transmembrane</keyword>
<evidence type="ECO:0000256" key="6">
    <source>
        <dbReference type="ARBA" id="ARBA00023010"/>
    </source>
</evidence>
<dbReference type="InterPro" id="IPR003369">
    <property type="entry name" value="TatA/B/E"/>
</dbReference>
<reference evidence="10" key="1">
    <citation type="submission" date="2015-07" db="EMBL/GenBank/DDBJ databases">
        <title>Genome sequencing project for genomic taxonomy and phylogenomics of Bacillus-like bacteria.</title>
        <authorList>
            <person name="Liu B."/>
            <person name="Wang J."/>
            <person name="Zhu Y."/>
            <person name="Liu G."/>
            <person name="Chen Q."/>
            <person name="Chen Z."/>
            <person name="Lan J."/>
            <person name="Che J."/>
            <person name="Ge C."/>
            <person name="Shi H."/>
            <person name="Pan Z."/>
            <person name="Liu X."/>
        </authorList>
    </citation>
    <scope>NUCLEOTIDE SEQUENCE [LARGE SCALE GENOMIC DNA]</scope>
    <source>
        <strain evidence="10">DSM 9887</strain>
    </source>
</reference>
<evidence type="ECO:0000256" key="3">
    <source>
        <dbReference type="ARBA" id="ARBA00022692"/>
    </source>
</evidence>
<dbReference type="Proteomes" id="UP000319578">
    <property type="component" value="Unassembled WGS sequence"/>
</dbReference>
<dbReference type="Proteomes" id="UP000036834">
    <property type="component" value="Unassembled WGS sequence"/>
</dbReference>
<evidence type="ECO:0000256" key="2">
    <source>
        <dbReference type="ARBA" id="ARBA00022448"/>
    </source>
</evidence>
<evidence type="ECO:0008006" key="12">
    <source>
        <dbReference type="Google" id="ProtNLM"/>
    </source>
</evidence>
<dbReference type="GO" id="GO:0015031">
    <property type="term" value="P:protein transport"/>
    <property type="evidence" value="ECO:0007669"/>
    <property type="project" value="UniProtKB-KW"/>
</dbReference>
<dbReference type="Pfam" id="PF02416">
    <property type="entry name" value="TatA_B_E"/>
    <property type="match status" value="1"/>
</dbReference>
<dbReference type="EMBL" id="LGIQ01000009">
    <property type="protein sequence ID" value="KNB71401.1"/>
    <property type="molecule type" value="Genomic_DNA"/>
</dbReference>
<evidence type="ECO:0000313" key="8">
    <source>
        <dbReference type="EMBL" id="GED66314.1"/>
    </source>
</evidence>
<dbReference type="NCBIfam" id="NF011430">
    <property type="entry name" value="PRK14861.1"/>
    <property type="match status" value="1"/>
</dbReference>
<dbReference type="PATRIC" id="fig|54915.3.peg.3459"/>
<sequence>MHFPNLTGILFLFVIGIILFGPSKLPQLGRAVGSTLKEFKLASQGLLSETKESPEKSASQQLSEQEYRMQIEQEIRAEMERGATDKNHSK</sequence>
<keyword evidence="7" id="KW-0472">Membrane</keyword>
<dbReference type="Gene3D" id="1.20.5.3310">
    <property type="match status" value="1"/>
</dbReference>
<dbReference type="PANTHER" id="PTHR42982:SF1">
    <property type="entry name" value="SEC-INDEPENDENT PROTEIN TRANSLOCASE PROTEIN TATA"/>
    <property type="match status" value="1"/>
</dbReference>
<protein>
    <recommendedName>
        <fullName evidence="12">Sec-independent protein translocase protein TatA</fullName>
    </recommendedName>
</protein>
<dbReference type="GO" id="GO:0016020">
    <property type="term" value="C:membrane"/>
    <property type="evidence" value="ECO:0007669"/>
    <property type="project" value="UniProtKB-ARBA"/>
</dbReference>
<evidence type="ECO:0000256" key="1">
    <source>
        <dbReference type="ARBA" id="ARBA00004167"/>
    </source>
</evidence>
<keyword evidence="5" id="KW-1133">Transmembrane helix</keyword>
<comment type="subcellular location">
    <subcellularLocation>
        <location evidence="1">Membrane</location>
        <topology evidence="1">Single-pass membrane protein</topology>
    </subcellularLocation>
</comment>
<gene>
    <name evidence="9" type="ORF">ADS79_21620</name>
    <name evidence="8" type="ORF">BRE01_00160</name>
</gene>
<dbReference type="EMBL" id="BJON01000002">
    <property type="protein sequence ID" value="GED66314.1"/>
    <property type="molecule type" value="Genomic_DNA"/>
</dbReference>
<keyword evidence="11" id="KW-1185">Reference proteome</keyword>
<accession>A0A0K9YRV5</accession>
<comment type="caution">
    <text evidence="9">The sequence shown here is derived from an EMBL/GenBank/DDBJ whole genome shotgun (WGS) entry which is preliminary data.</text>
</comment>
<dbReference type="RefSeq" id="WP_049740437.1">
    <property type="nucleotide sequence ID" value="NZ_BJON01000002.1"/>
</dbReference>
<evidence type="ECO:0000256" key="7">
    <source>
        <dbReference type="ARBA" id="ARBA00023136"/>
    </source>
</evidence>
<evidence type="ECO:0000313" key="10">
    <source>
        <dbReference type="Proteomes" id="UP000036834"/>
    </source>
</evidence>
<reference evidence="9" key="2">
    <citation type="submission" date="2015-07" db="EMBL/GenBank/DDBJ databases">
        <title>MeaNS - Measles Nucleotide Surveillance Program.</title>
        <authorList>
            <person name="Tran T."/>
            <person name="Druce J."/>
        </authorList>
    </citation>
    <scope>NUCLEOTIDE SEQUENCE</scope>
    <source>
        <strain evidence="9">DSM 9887</strain>
    </source>
</reference>
<keyword evidence="4" id="KW-0653">Protein transport</keyword>
<dbReference type="AlphaFoldDB" id="A0A0K9YRV5"/>
<name>A0A0K9YRV5_9BACL</name>
<dbReference type="PANTHER" id="PTHR42982">
    <property type="entry name" value="SEC-INDEPENDENT PROTEIN TRANSLOCASE PROTEIN TATA"/>
    <property type="match status" value="1"/>
</dbReference>
<evidence type="ECO:0000313" key="11">
    <source>
        <dbReference type="Proteomes" id="UP000319578"/>
    </source>
</evidence>
<dbReference type="OrthoDB" id="9800908at2"/>
<evidence type="ECO:0000313" key="9">
    <source>
        <dbReference type="EMBL" id="KNB71401.1"/>
    </source>
</evidence>
<evidence type="ECO:0000256" key="4">
    <source>
        <dbReference type="ARBA" id="ARBA00022927"/>
    </source>
</evidence>
<evidence type="ECO:0000256" key="5">
    <source>
        <dbReference type="ARBA" id="ARBA00022989"/>
    </source>
</evidence>